<evidence type="ECO:0000256" key="5">
    <source>
        <dbReference type="PROSITE-ProRule" id="PRU01161"/>
    </source>
</evidence>
<dbReference type="CDD" id="cd07232">
    <property type="entry name" value="Pat_PLPL"/>
    <property type="match status" value="1"/>
</dbReference>
<gene>
    <name evidence="7" type="ORF">LPJ61_006345</name>
</gene>
<evidence type="ECO:0000259" key="6">
    <source>
        <dbReference type="PROSITE" id="PS51635"/>
    </source>
</evidence>
<dbReference type="GO" id="GO:0004806">
    <property type="term" value="F:triacylglycerol lipase activity"/>
    <property type="evidence" value="ECO:0007669"/>
    <property type="project" value="InterPro"/>
</dbReference>
<keyword evidence="3 5" id="KW-0442">Lipid degradation</keyword>
<evidence type="ECO:0000256" key="1">
    <source>
        <dbReference type="ARBA" id="ARBA00006104"/>
    </source>
</evidence>
<dbReference type="Gene3D" id="3.40.1090.10">
    <property type="entry name" value="Cytosolic phospholipase A2 catalytic domain"/>
    <property type="match status" value="2"/>
</dbReference>
<dbReference type="InterPro" id="IPR016035">
    <property type="entry name" value="Acyl_Trfase/lysoPLipase"/>
</dbReference>
<feature type="short sequence motif" description="GXSXG" evidence="5">
    <location>
        <begin position="130"/>
        <end position="134"/>
    </location>
</feature>
<sequence>DEGDEGYRGGRVSAKDDARTAAVALCDILRQGALKANAGGWENRQVWSCAYSGTARVVVDYISEVVACVRSVQESPHLLPAEKLTFFRQVARQQGRTALCLSGGAAMGWKHLGVARCLLDEARLPRVISGTSAGSLVAALLGTHTDDELRQIIRPELAKYMTACQGSARERLARWWTKGYYFDAVGWAPRAQVFTRGTLTFLEAFERTGKLLNITCTPIGHRYSPPKLFNYITAPNVLIWSAVLASASVPGVMQPMVLLMKTRDGQIRPYTDSGALWRDGSLRNDIPSADLRAQLNVQFTVVSQVNPHISLFFYDCIGSVGQPAPRSSRSIWRGGFVLSVAERMLKMDVRKWLRVLRDFSLMPLILGQDWSYMWLQKFDGDVTILPKAQVSEHFRLLLDPTPESLAQSMRAGEVATWPKLRMIKTRQTVEDAITNGWVEAYYACARSSHAMRAMPPQQAMAVARAARTIDQSCPQDKQATLLDALGAMAPAAAEAENGADLQALFSVRTRSNSP</sequence>
<evidence type="ECO:0000313" key="7">
    <source>
        <dbReference type="EMBL" id="KAJ1719257.1"/>
    </source>
</evidence>
<dbReference type="Pfam" id="PF01734">
    <property type="entry name" value="Patatin"/>
    <property type="match status" value="1"/>
</dbReference>
<comment type="caution">
    <text evidence="7">The sequence shown here is derived from an EMBL/GenBank/DDBJ whole genome shotgun (WGS) entry which is preliminary data.</text>
</comment>
<dbReference type="PROSITE" id="PS51635">
    <property type="entry name" value="PNPLA"/>
    <property type="match status" value="1"/>
</dbReference>
<evidence type="ECO:0000256" key="3">
    <source>
        <dbReference type="ARBA" id="ARBA00022963"/>
    </source>
</evidence>
<dbReference type="PANTHER" id="PTHR14226:SF66">
    <property type="entry name" value="TRIACYLGLYCEROL LIPASE PTL2"/>
    <property type="match status" value="1"/>
</dbReference>
<dbReference type="GO" id="GO:0016042">
    <property type="term" value="P:lipid catabolic process"/>
    <property type="evidence" value="ECO:0007669"/>
    <property type="project" value="UniProtKB-UniRule"/>
</dbReference>
<feature type="non-terminal residue" evidence="7">
    <location>
        <position position="514"/>
    </location>
</feature>
<name>A0A9W7XUJ1_9FUNG</name>
<dbReference type="InterPro" id="IPR021771">
    <property type="entry name" value="Triacylglycerol_lipase_N"/>
</dbReference>
<keyword evidence="2 5" id="KW-0378">Hydrolase</keyword>
<dbReference type="GO" id="GO:0006641">
    <property type="term" value="P:triglyceride metabolic process"/>
    <property type="evidence" value="ECO:0007669"/>
    <property type="project" value="UniProtKB-ARBA"/>
</dbReference>
<comment type="similarity">
    <text evidence="1">Belongs to the PLPL family.</text>
</comment>
<dbReference type="PANTHER" id="PTHR14226">
    <property type="entry name" value="NEUROPATHY TARGET ESTERASE/SWISS CHEESE D.MELANOGASTER"/>
    <property type="match status" value="1"/>
</dbReference>
<accession>A0A9W7XUJ1</accession>
<feature type="active site" description="Proton acceptor" evidence="5">
    <location>
        <position position="279"/>
    </location>
</feature>
<dbReference type="Pfam" id="PF11815">
    <property type="entry name" value="DUF3336"/>
    <property type="match status" value="1"/>
</dbReference>
<dbReference type="InterPro" id="IPR002641">
    <property type="entry name" value="PNPLA_dom"/>
</dbReference>
<protein>
    <recommendedName>
        <fullName evidence="6">PNPLA domain-containing protein</fullName>
    </recommendedName>
</protein>
<evidence type="ECO:0000256" key="4">
    <source>
        <dbReference type="ARBA" id="ARBA00023098"/>
    </source>
</evidence>
<keyword evidence="8" id="KW-1185">Reference proteome</keyword>
<reference evidence="7" key="1">
    <citation type="submission" date="2022-07" db="EMBL/GenBank/DDBJ databases">
        <title>Phylogenomic reconstructions and comparative analyses of Kickxellomycotina fungi.</title>
        <authorList>
            <person name="Reynolds N.K."/>
            <person name="Stajich J.E."/>
            <person name="Barry K."/>
            <person name="Grigoriev I.V."/>
            <person name="Crous P."/>
            <person name="Smith M.E."/>
        </authorList>
    </citation>
    <scope>NUCLEOTIDE SEQUENCE</scope>
    <source>
        <strain evidence="7">BCRC 34381</strain>
    </source>
</reference>
<feature type="non-terminal residue" evidence="7">
    <location>
        <position position="1"/>
    </location>
</feature>
<dbReference type="InterPro" id="IPR050301">
    <property type="entry name" value="NTE"/>
</dbReference>
<dbReference type="EMBL" id="JANBOI010002959">
    <property type="protein sequence ID" value="KAJ1719257.1"/>
    <property type="molecule type" value="Genomic_DNA"/>
</dbReference>
<keyword evidence="4 5" id="KW-0443">Lipid metabolism</keyword>
<dbReference type="SUPFAM" id="SSF52151">
    <property type="entry name" value="FabD/lysophospholipase-like"/>
    <property type="match status" value="1"/>
</dbReference>
<dbReference type="OrthoDB" id="10049244at2759"/>
<comment type="caution">
    <text evidence="5">Lacks conserved residue(s) required for the propagation of feature annotation.</text>
</comment>
<dbReference type="AlphaFoldDB" id="A0A9W7XUJ1"/>
<feature type="active site" description="Nucleophile" evidence="5">
    <location>
        <position position="132"/>
    </location>
</feature>
<dbReference type="Proteomes" id="UP001143981">
    <property type="component" value="Unassembled WGS sequence"/>
</dbReference>
<proteinExistence type="inferred from homology"/>
<organism evidence="7 8">
    <name type="scientific">Coemansia biformis</name>
    <dbReference type="NCBI Taxonomy" id="1286918"/>
    <lineage>
        <taxon>Eukaryota</taxon>
        <taxon>Fungi</taxon>
        <taxon>Fungi incertae sedis</taxon>
        <taxon>Zoopagomycota</taxon>
        <taxon>Kickxellomycotina</taxon>
        <taxon>Kickxellomycetes</taxon>
        <taxon>Kickxellales</taxon>
        <taxon>Kickxellaceae</taxon>
        <taxon>Coemansia</taxon>
    </lineage>
</organism>
<feature type="domain" description="PNPLA" evidence="6">
    <location>
        <begin position="99"/>
        <end position="292"/>
    </location>
</feature>
<evidence type="ECO:0000313" key="8">
    <source>
        <dbReference type="Proteomes" id="UP001143981"/>
    </source>
</evidence>
<evidence type="ECO:0000256" key="2">
    <source>
        <dbReference type="ARBA" id="ARBA00022801"/>
    </source>
</evidence>